<evidence type="ECO:0000256" key="3">
    <source>
        <dbReference type="ARBA" id="ARBA00023163"/>
    </source>
</evidence>
<name>A0A1I5QNH0_9ACTN</name>
<dbReference type="STRING" id="1993.SAMN04489713_114203"/>
<sequence length="309" mass="32736">MTEALTPEAATPETMTAGPARRESPPSMIERMTLILDAFNGPTARLTLEDVARRTRLPRSTAHRILDQLVKQRWLAHHSFGYGLGQRALGLGGQDGGHGKIREAAAPLLHELQVTTGLVAHLAVLDGAEVFYLDKLGGRLAASVPSRVGGRAPAHCTALGKAMLAWLEPERVDALLSAGISRFTSRTIGELGTLHQELHRVRQRRGLAFERGESYPGISCVAAAVRGAEGPVAGISLAGDIRAPLENVAPLVVTAAREASQILFPGSAPGARAGARGRRRGGSPAGEEASWSPETMNRLLAVDGRGDWM</sequence>
<evidence type="ECO:0000259" key="6">
    <source>
        <dbReference type="PROSITE" id="PS51078"/>
    </source>
</evidence>
<dbReference type="PANTHER" id="PTHR30136">
    <property type="entry name" value="HELIX-TURN-HELIX TRANSCRIPTIONAL REGULATOR, ICLR FAMILY"/>
    <property type="match status" value="1"/>
</dbReference>
<evidence type="ECO:0000313" key="7">
    <source>
        <dbReference type="EMBL" id="SFP47793.1"/>
    </source>
</evidence>
<dbReference type="InterPro" id="IPR005471">
    <property type="entry name" value="Tscrpt_reg_IclR_N"/>
</dbReference>
<organism evidence="7 8">
    <name type="scientific">Actinomadura madurae</name>
    <dbReference type="NCBI Taxonomy" id="1993"/>
    <lineage>
        <taxon>Bacteria</taxon>
        <taxon>Bacillati</taxon>
        <taxon>Actinomycetota</taxon>
        <taxon>Actinomycetes</taxon>
        <taxon>Streptosporangiales</taxon>
        <taxon>Thermomonosporaceae</taxon>
        <taxon>Actinomadura</taxon>
    </lineage>
</organism>
<dbReference type="Proteomes" id="UP000183413">
    <property type="component" value="Unassembled WGS sequence"/>
</dbReference>
<feature type="compositionally biased region" description="Low complexity" evidence="4">
    <location>
        <begin position="1"/>
        <end position="19"/>
    </location>
</feature>
<keyword evidence="3" id="KW-0804">Transcription</keyword>
<dbReference type="Pfam" id="PF01614">
    <property type="entry name" value="IclR_C"/>
    <property type="match status" value="1"/>
</dbReference>
<dbReference type="SMART" id="SM00346">
    <property type="entry name" value="HTH_ICLR"/>
    <property type="match status" value="1"/>
</dbReference>
<evidence type="ECO:0000256" key="1">
    <source>
        <dbReference type="ARBA" id="ARBA00023015"/>
    </source>
</evidence>
<protein>
    <submittedName>
        <fullName evidence="7">DNA-binding transcriptional regulator, IclR family</fullName>
    </submittedName>
</protein>
<dbReference type="PANTHER" id="PTHR30136:SF24">
    <property type="entry name" value="HTH-TYPE TRANSCRIPTIONAL REPRESSOR ALLR"/>
    <property type="match status" value="1"/>
</dbReference>
<keyword evidence="1" id="KW-0805">Transcription regulation</keyword>
<feature type="domain" description="HTH iclR-type" evidence="5">
    <location>
        <begin position="26"/>
        <end position="86"/>
    </location>
</feature>
<dbReference type="Pfam" id="PF09339">
    <property type="entry name" value="HTH_IclR"/>
    <property type="match status" value="1"/>
</dbReference>
<dbReference type="InterPro" id="IPR014757">
    <property type="entry name" value="Tscrpt_reg_IclR_C"/>
</dbReference>
<dbReference type="InterPro" id="IPR050707">
    <property type="entry name" value="HTH_MetabolicPath_Reg"/>
</dbReference>
<evidence type="ECO:0000256" key="4">
    <source>
        <dbReference type="SAM" id="MobiDB-lite"/>
    </source>
</evidence>
<proteinExistence type="predicted"/>
<dbReference type="PROSITE" id="PS51078">
    <property type="entry name" value="ICLR_ED"/>
    <property type="match status" value="1"/>
</dbReference>
<dbReference type="eggNOG" id="COG1414">
    <property type="taxonomic scope" value="Bacteria"/>
</dbReference>
<dbReference type="InterPro" id="IPR029016">
    <property type="entry name" value="GAF-like_dom_sf"/>
</dbReference>
<dbReference type="InterPro" id="IPR036388">
    <property type="entry name" value="WH-like_DNA-bd_sf"/>
</dbReference>
<reference evidence="7 8" key="1">
    <citation type="submission" date="2016-10" db="EMBL/GenBank/DDBJ databases">
        <authorList>
            <person name="de Groot N.N."/>
        </authorList>
    </citation>
    <scope>NUCLEOTIDE SEQUENCE [LARGE SCALE GENOMIC DNA]</scope>
    <source>
        <strain evidence="7 8">DSM 43067</strain>
    </source>
</reference>
<evidence type="ECO:0000256" key="2">
    <source>
        <dbReference type="ARBA" id="ARBA00023125"/>
    </source>
</evidence>
<feature type="domain" description="IclR-ED" evidence="6">
    <location>
        <begin position="87"/>
        <end position="265"/>
    </location>
</feature>
<dbReference type="InParanoid" id="A0A1I5QNH0"/>
<dbReference type="GO" id="GO:0045892">
    <property type="term" value="P:negative regulation of DNA-templated transcription"/>
    <property type="evidence" value="ECO:0007669"/>
    <property type="project" value="TreeGrafter"/>
</dbReference>
<dbReference type="SUPFAM" id="SSF46785">
    <property type="entry name" value="Winged helix' DNA-binding domain"/>
    <property type="match status" value="1"/>
</dbReference>
<dbReference type="AlphaFoldDB" id="A0A1I5QNH0"/>
<dbReference type="SUPFAM" id="SSF55781">
    <property type="entry name" value="GAF domain-like"/>
    <property type="match status" value="1"/>
</dbReference>
<feature type="region of interest" description="Disordered" evidence="4">
    <location>
        <begin position="267"/>
        <end position="294"/>
    </location>
</feature>
<dbReference type="PROSITE" id="PS51077">
    <property type="entry name" value="HTH_ICLR"/>
    <property type="match status" value="1"/>
</dbReference>
<keyword evidence="2 7" id="KW-0238">DNA-binding</keyword>
<evidence type="ECO:0000259" key="5">
    <source>
        <dbReference type="PROSITE" id="PS51077"/>
    </source>
</evidence>
<accession>A0A1I5QNH0</accession>
<feature type="region of interest" description="Disordered" evidence="4">
    <location>
        <begin position="1"/>
        <end position="26"/>
    </location>
</feature>
<dbReference type="GeneID" id="99655287"/>
<dbReference type="RefSeq" id="WP_033331862.1">
    <property type="nucleotide sequence ID" value="NZ_CP083237.1"/>
</dbReference>
<dbReference type="EMBL" id="FOVH01000014">
    <property type="protein sequence ID" value="SFP47793.1"/>
    <property type="molecule type" value="Genomic_DNA"/>
</dbReference>
<gene>
    <name evidence="7" type="ORF">SAMN04489713_114203</name>
</gene>
<dbReference type="Gene3D" id="3.30.450.40">
    <property type="match status" value="1"/>
</dbReference>
<dbReference type="Gene3D" id="1.10.10.10">
    <property type="entry name" value="Winged helix-like DNA-binding domain superfamily/Winged helix DNA-binding domain"/>
    <property type="match status" value="1"/>
</dbReference>
<keyword evidence="8" id="KW-1185">Reference proteome</keyword>
<dbReference type="InterPro" id="IPR036390">
    <property type="entry name" value="WH_DNA-bd_sf"/>
</dbReference>
<dbReference type="GO" id="GO:0003700">
    <property type="term" value="F:DNA-binding transcription factor activity"/>
    <property type="evidence" value="ECO:0007669"/>
    <property type="project" value="TreeGrafter"/>
</dbReference>
<evidence type="ECO:0000313" key="8">
    <source>
        <dbReference type="Proteomes" id="UP000183413"/>
    </source>
</evidence>
<dbReference type="GO" id="GO:0003677">
    <property type="term" value="F:DNA binding"/>
    <property type="evidence" value="ECO:0007669"/>
    <property type="project" value="UniProtKB-KW"/>
</dbReference>